<comment type="caution">
    <text evidence="2">The sequence shown here is derived from an EMBL/GenBank/DDBJ whole genome shotgun (WGS) entry which is preliminary data.</text>
</comment>
<protein>
    <submittedName>
        <fullName evidence="2">Uncharacterized protein</fullName>
    </submittedName>
</protein>
<evidence type="ECO:0000256" key="1">
    <source>
        <dbReference type="SAM" id="Phobius"/>
    </source>
</evidence>
<evidence type="ECO:0000313" key="3">
    <source>
        <dbReference type="Proteomes" id="UP000735302"/>
    </source>
</evidence>
<keyword evidence="1" id="KW-1133">Transmembrane helix</keyword>
<dbReference type="Proteomes" id="UP000735302">
    <property type="component" value="Unassembled WGS sequence"/>
</dbReference>
<reference evidence="2 3" key="1">
    <citation type="journal article" date="2021" name="Elife">
        <title>Chloroplast acquisition without the gene transfer in kleptoplastic sea slugs, Plakobranchus ocellatus.</title>
        <authorList>
            <person name="Maeda T."/>
            <person name="Takahashi S."/>
            <person name="Yoshida T."/>
            <person name="Shimamura S."/>
            <person name="Takaki Y."/>
            <person name="Nagai Y."/>
            <person name="Toyoda A."/>
            <person name="Suzuki Y."/>
            <person name="Arimoto A."/>
            <person name="Ishii H."/>
            <person name="Satoh N."/>
            <person name="Nishiyama T."/>
            <person name="Hasebe M."/>
            <person name="Maruyama T."/>
            <person name="Minagawa J."/>
            <person name="Obokata J."/>
            <person name="Shigenobu S."/>
        </authorList>
    </citation>
    <scope>NUCLEOTIDE SEQUENCE [LARGE SCALE GENOMIC DNA]</scope>
</reference>
<keyword evidence="3" id="KW-1185">Reference proteome</keyword>
<accession>A0AAV4CXW7</accession>
<name>A0AAV4CXW7_9GAST</name>
<dbReference type="EMBL" id="BLXT01007076">
    <property type="protein sequence ID" value="GFO36571.1"/>
    <property type="molecule type" value="Genomic_DNA"/>
</dbReference>
<proteinExistence type="predicted"/>
<sequence>MSRELLNAILTSDSKVKVLSGQASQDEDSLLRRHNSLGSAGLLCSRRKCVVTLDGHRYTIGECELQFVQYCIMLVFCCIVSLTGVQLVFCAGGR</sequence>
<dbReference type="AlphaFoldDB" id="A0AAV4CXW7"/>
<keyword evidence="1" id="KW-0472">Membrane</keyword>
<evidence type="ECO:0000313" key="2">
    <source>
        <dbReference type="EMBL" id="GFO36571.1"/>
    </source>
</evidence>
<keyword evidence="1" id="KW-0812">Transmembrane</keyword>
<feature type="transmembrane region" description="Helical" evidence="1">
    <location>
        <begin position="67"/>
        <end position="89"/>
    </location>
</feature>
<organism evidence="2 3">
    <name type="scientific">Plakobranchus ocellatus</name>
    <dbReference type="NCBI Taxonomy" id="259542"/>
    <lineage>
        <taxon>Eukaryota</taxon>
        <taxon>Metazoa</taxon>
        <taxon>Spiralia</taxon>
        <taxon>Lophotrochozoa</taxon>
        <taxon>Mollusca</taxon>
        <taxon>Gastropoda</taxon>
        <taxon>Heterobranchia</taxon>
        <taxon>Euthyneura</taxon>
        <taxon>Panpulmonata</taxon>
        <taxon>Sacoglossa</taxon>
        <taxon>Placobranchoidea</taxon>
        <taxon>Plakobranchidae</taxon>
        <taxon>Plakobranchus</taxon>
    </lineage>
</organism>
<gene>
    <name evidence="2" type="ORF">PoB_006307600</name>
</gene>